<feature type="binding site" evidence="1">
    <location>
        <position position="243"/>
    </location>
    <ligand>
        <name>Mg(2+)</name>
        <dbReference type="ChEBI" id="CHEBI:18420"/>
        <label>2</label>
    </ligand>
</feature>
<feature type="binding site" evidence="1">
    <location>
        <begin position="105"/>
        <end position="107"/>
    </location>
    <ligand>
        <name>ATP</name>
        <dbReference type="ChEBI" id="CHEBI:30616"/>
    </ligand>
</feature>
<dbReference type="EMBL" id="BOQN01000049">
    <property type="protein sequence ID" value="GIM91637.1"/>
    <property type="molecule type" value="Genomic_DNA"/>
</dbReference>
<keyword evidence="3" id="KW-1185">Reference proteome</keyword>
<comment type="catalytic activity">
    <reaction evidence="1">
        <text>D-glucosamine + ATP = D-glucosamine 6-phosphate + ADP + H(+)</text>
        <dbReference type="Rhea" id="RHEA:10948"/>
        <dbReference type="ChEBI" id="CHEBI:15378"/>
        <dbReference type="ChEBI" id="CHEBI:30616"/>
        <dbReference type="ChEBI" id="CHEBI:58723"/>
        <dbReference type="ChEBI" id="CHEBI:58725"/>
        <dbReference type="ChEBI" id="CHEBI:456216"/>
        <dbReference type="EC" id="2.7.1.8"/>
    </reaction>
</comment>
<gene>
    <name evidence="2" type="ORF">Ato02nite_034300</name>
</gene>
<dbReference type="GO" id="GO:0005524">
    <property type="term" value="F:ATP binding"/>
    <property type="evidence" value="ECO:0007669"/>
    <property type="project" value="UniProtKB-KW"/>
</dbReference>
<dbReference type="GO" id="GO:0000287">
    <property type="term" value="F:magnesium ion binding"/>
    <property type="evidence" value="ECO:0007669"/>
    <property type="project" value="UniProtKB-UniRule"/>
</dbReference>
<sequence>MTIAPGASADLVHAIVTGRAPSGFDLRVYLPLGPVAGDERPITVDQTNVSVVVGEAVVVKWMREPQPAARAPRLLAHLAAAGFTRMPPPHAALFRDDALIALVTGFLPEAEDGWDWCTNALLSWLDGGPAADFAPALGILAADLHAALATGPGSPALLNGVHPKSPEAPRSATAPPSALAEALACVGDDAEGVWLRSVAPRIAADISVSSSYDSPAPAIELHGDLHVGQVLRWRGGYAVTDFDGNPTVEPRPEPVVRDLAQLRTSVLHVAEIANRRTEGRHRETLLTWGRAAADDLLTAYRAGLAAHGCAHLLDETPLRPLEIEQECRELIYAARFLPRWRYAPMGVLRSWYG</sequence>
<keyword evidence="1" id="KW-0418">Kinase</keyword>
<comment type="subunit">
    <text evidence="1">Monomer.</text>
</comment>
<protein>
    <recommendedName>
        <fullName evidence="1">Glucosamine kinase</fullName>
        <shortName evidence="1">GlcN kinase</shortName>
        <shortName evidence="1">GlcNK</shortName>
        <ecNumber evidence="1">2.7.1.8</ecNumber>
    </recommendedName>
</protein>
<feature type="binding site" evidence="1">
    <location>
        <position position="224"/>
    </location>
    <ligand>
        <name>D-glucosamine</name>
        <dbReference type="ChEBI" id="CHEBI:58723"/>
    </ligand>
</feature>
<dbReference type="InterPro" id="IPR011009">
    <property type="entry name" value="Kinase-like_dom_sf"/>
</dbReference>
<reference evidence="2 3" key="1">
    <citation type="submission" date="2021-03" db="EMBL/GenBank/DDBJ databases">
        <title>Whole genome shotgun sequence of Actinoplanes toevensis NBRC 105298.</title>
        <authorList>
            <person name="Komaki H."/>
            <person name="Tamura T."/>
        </authorList>
    </citation>
    <scope>NUCLEOTIDE SEQUENCE [LARGE SCALE GENOMIC DNA]</scope>
    <source>
        <strain evidence="2 3">NBRC 105298</strain>
    </source>
</reference>
<dbReference type="EC" id="2.7.1.8" evidence="1"/>
<dbReference type="HAMAP" id="MF_02218">
    <property type="entry name" value="GlcN_kinase"/>
    <property type="match status" value="1"/>
</dbReference>
<feature type="short sequence motif" description="Substrate specificity determinant motif" evidence="1">
    <location>
        <begin position="325"/>
        <end position="340"/>
    </location>
</feature>
<comment type="function">
    <text evidence="1">Catalyzes the ATP-dependent phosphorylation of D-glucosamine (GlcN) to D-glucosamine 6-phosphate. May be involved in the phosphorylation of acquired extracellular GlcN derived from the hydrolysis of chitosan, i.e., in the incorporation of exogenous GlcN into the bacterial GlcNAc metabolism.</text>
</comment>
<feature type="binding site" evidence="1">
    <location>
        <position position="229"/>
    </location>
    <ligand>
        <name>Mg(2+)</name>
        <dbReference type="ChEBI" id="CHEBI:18420"/>
        <label>1</label>
    </ligand>
</feature>
<keyword evidence="1" id="KW-0119">Carbohydrate metabolism</keyword>
<comment type="cofactor">
    <cofactor evidence="1">
        <name>Mg(2+)</name>
        <dbReference type="ChEBI" id="CHEBI:18420"/>
    </cofactor>
    <text evidence="1">Binds 2 Mg(2+) ions per subunit.</text>
</comment>
<dbReference type="InterPro" id="IPR043674">
    <property type="entry name" value="GlcN_kinase"/>
</dbReference>
<feature type="binding site" evidence="1">
    <location>
        <position position="329"/>
    </location>
    <ligand>
        <name>D-glucosamine</name>
        <dbReference type="ChEBI" id="CHEBI:58723"/>
    </ligand>
</feature>
<accession>A0A919W0S9</accession>
<dbReference type="Proteomes" id="UP000677082">
    <property type="component" value="Unassembled WGS sequence"/>
</dbReference>
<keyword evidence="1" id="KW-0460">Magnesium</keyword>
<dbReference type="AlphaFoldDB" id="A0A919W0S9"/>
<evidence type="ECO:0000256" key="1">
    <source>
        <dbReference type="HAMAP-Rule" id="MF_02218"/>
    </source>
</evidence>
<keyword evidence="1" id="KW-0547">Nucleotide-binding</keyword>
<feature type="binding site" evidence="1">
    <location>
        <position position="60"/>
    </location>
    <ligand>
        <name>ATP</name>
        <dbReference type="ChEBI" id="CHEBI:30616"/>
    </ligand>
</feature>
<dbReference type="SUPFAM" id="SSF56112">
    <property type="entry name" value="Protein kinase-like (PK-like)"/>
    <property type="match status" value="1"/>
</dbReference>
<dbReference type="RefSeq" id="WP_213007534.1">
    <property type="nucleotide sequence ID" value="NZ_BOQN01000049.1"/>
</dbReference>
<proteinExistence type="inferred from homology"/>
<keyword evidence="1" id="KW-0479">Metal-binding</keyword>
<name>A0A919W0S9_9ACTN</name>
<evidence type="ECO:0000313" key="2">
    <source>
        <dbReference type="EMBL" id="GIM91637.1"/>
    </source>
</evidence>
<keyword evidence="1" id="KW-0808">Transferase</keyword>
<dbReference type="GO" id="GO:0005975">
    <property type="term" value="P:carbohydrate metabolic process"/>
    <property type="evidence" value="ECO:0007669"/>
    <property type="project" value="UniProtKB-UniRule"/>
</dbReference>
<comment type="caution">
    <text evidence="2">The sequence shown here is derived from an EMBL/GenBank/DDBJ whole genome shotgun (WGS) entry which is preliminary data.</text>
</comment>
<feature type="binding site" evidence="1">
    <location>
        <position position="112"/>
    </location>
    <ligand>
        <name>ATP</name>
        <dbReference type="ChEBI" id="CHEBI:30616"/>
    </ligand>
</feature>
<organism evidence="2 3">
    <name type="scientific">Paractinoplanes toevensis</name>
    <dbReference type="NCBI Taxonomy" id="571911"/>
    <lineage>
        <taxon>Bacteria</taxon>
        <taxon>Bacillati</taxon>
        <taxon>Actinomycetota</taxon>
        <taxon>Actinomycetes</taxon>
        <taxon>Micromonosporales</taxon>
        <taxon>Micromonosporaceae</taxon>
        <taxon>Paractinoplanes</taxon>
    </lineage>
</organism>
<comment type="similarity">
    <text evidence="1">Belongs to the actinobacterial glucosamine kinase family.</text>
</comment>
<feature type="binding site" evidence="1">
    <location>
        <position position="241"/>
    </location>
    <ligand>
        <name>Mg(2+)</name>
        <dbReference type="ChEBI" id="CHEBI:18420"/>
        <label>1</label>
    </ligand>
</feature>
<evidence type="ECO:0000313" key="3">
    <source>
        <dbReference type="Proteomes" id="UP000677082"/>
    </source>
</evidence>
<keyword evidence="1" id="KW-0067">ATP-binding</keyword>
<dbReference type="Gene3D" id="3.90.1200.10">
    <property type="match status" value="1"/>
</dbReference>
<feature type="binding site" evidence="1">
    <location>
        <position position="241"/>
    </location>
    <ligand>
        <name>Mg(2+)</name>
        <dbReference type="ChEBI" id="CHEBI:18420"/>
        <label>2</label>
    </ligand>
</feature>
<dbReference type="GO" id="GO:0047931">
    <property type="term" value="F:glucosamine kinase activity"/>
    <property type="evidence" value="ECO:0007669"/>
    <property type="project" value="UniProtKB-UniRule"/>
</dbReference>